<feature type="transmembrane region" description="Helical" evidence="1">
    <location>
        <begin position="234"/>
        <end position="253"/>
    </location>
</feature>
<dbReference type="Proteomes" id="UP001156102">
    <property type="component" value="Unassembled WGS sequence"/>
</dbReference>
<evidence type="ECO:0000313" key="2">
    <source>
        <dbReference type="EMBL" id="MCP8967658.1"/>
    </source>
</evidence>
<gene>
    <name evidence="2" type="ORF">NK662_03780</name>
</gene>
<keyword evidence="3" id="KW-1185">Reference proteome</keyword>
<dbReference type="InterPro" id="IPR032809">
    <property type="entry name" value="Put_HupE_UreJ"/>
</dbReference>
<feature type="transmembrane region" description="Helical" evidence="1">
    <location>
        <begin position="351"/>
        <end position="368"/>
    </location>
</feature>
<evidence type="ECO:0000313" key="3">
    <source>
        <dbReference type="Proteomes" id="UP001156102"/>
    </source>
</evidence>
<accession>A0AA41X7E1</accession>
<organism evidence="2 3">
    <name type="scientific">Ectobacillus ponti</name>
    <dbReference type="NCBI Taxonomy" id="2961894"/>
    <lineage>
        <taxon>Bacteria</taxon>
        <taxon>Bacillati</taxon>
        <taxon>Bacillota</taxon>
        <taxon>Bacilli</taxon>
        <taxon>Bacillales</taxon>
        <taxon>Bacillaceae</taxon>
        <taxon>Ectobacillus</taxon>
    </lineage>
</organism>
<name>A0AA41X7E1_9BACI</name>
<keyword evidence="1" id="KW-0472">Membrane</keyword>
<reference evidence="2" key="1">
    <citation type="submission" date="2022-07" db="EMBL/GenBank/DDBJ databases">
        <authorList>
            <person name="Li W.-J."/>
            <person name="Deng Q.-Q."/>
        </authorList>
    </citation>
    <scope>NUCLEOTIDE SEQUENCE</scope>
    <source>
        <strain evidence="2">SYSU M60031</strain>
    </source>
</reference>
<protein>
    <submittedName>
        <fullName evidence="2">HupE/UreJ family protein</fullName>
    </submittedName>
</protein>
<feature type="transmembrane region" description="Helical" evidence="1">
    <location>
        <begin position="284"/>
        <end position="303"/>
    </location>
</feature>
<proteinExistence type="predicted"/>
<comment type="caution">
    <text evidence="2">The sequence shown here is derived from an EMBL/GenBank/DDBJ whole genome shotgun (WGS) entry which is preliminary data.</text>
</comment>
<feature type="transmembrane region" description="Helical" evidence="1">
    <location>
        <begin position="315"/>
        <end position="339"/>
    </location>
</feature>
<keyword evidence="1" id="KW-0812">Transmembrane</keyword>
<dbReference type="AlphaFoldDB" id="A0AA41X7E1"/>
<keyword evidence="1" id="KW-1133">Transmembrane helix</keyword>
<dbReference type="Pfam" id="PF13795">
    <property type="entry name" value="HupE_UreJ_2"/>
    <property type="match status" value="1"/>
</dbReference>
<evidence type="ECO:0000256" key="1">
    <source>
        <dbReference type="SAM" id="Phobius"/>
    </source>
</evidence>
<dbReference type="RefSeq" id="WP_254757578.1">
    <property type="nucleotide sequence ID" value="NZ_JANCLT010000002.1"/>
</dbReference>
<dbReference type="EMBL" id="JANCLT010000002">
    <property type="protein sequence ID" value="MCP8967658.1"/>
    <property type="molecule type" value="Genomic_DNA"/>
</dbReference>
<sequence>MRSFSNKVIFSFFSIFAVLAMLVPQLGSAHPLSAGFTTLQIGDKQTDLIYSIDSLSIIEGFESDKNENESLEDAELKAVERRVEEWVEDGLLLEKDGRQQSGELKSMKLEQKGDKQVVTFHFIFPKYSAGQTITLIDGILYKKENSAGYTNFLTAEYAGQASEAALQGKNRTWTILLTENQQQQGAVAPQEPSSGWMSFFTLGMEHIITGYDHLLFLLALLIRKQTLKQYIMTLTAFTIAHSITLSLAVLNIVHLPSRLVESVIALSICYVALENIFRKEVSQRWIVTFLFGLVHGFGFAGILQEMSISKSHLAVALLNFNLGIEAVQLALVLLFLWPLYQLHRLKQYKRVVMGISACTLVLGAVWLAERLLS</sequence>